<keyword evidence="1" id="KW-0812">Transmembrane</keyword>
<proteinExistence type="predicted"/>
<dbReference type="EMBL" id="JAPDOD010000081">
    <property type="protein sequence ID" value="MDA0166941.1"/>
    <property type="molecule type" value="Genomic_DNA"/>
</dbReference>
<dbReference type="AlphaFoldDB" id="A0A9X3N1K0"/>
<sequence>MAKIGLFPPKLQLRSLEMAAAQTRVLVDSPKSSILDLAVSTNDIRSTTNRALLISNVMASAPVREYIARRSGVPVELLQIASPVTPDFARPLAINGPKPHTTDILRSPKQYRLSLASNPTVPMVDVYAEAPDATTAQHLANGAVDGMRDYLRDLGNSQHVPLEQRVNLEQLGRAKGGPINTGVNVKVGTLTFVLVLAASCAALLYLSRVRKGWLAEAGSTRPNAASEPAL</sequence>
<protein>
    <submittedName>
        <fullName evidence="2">Uncharacterized protein</fullName>
    </submittedName>
</protein>
<evidence type="ECO:0000256" key="1">
    <source>
        <dbReference type="SAM" id="Phobius"/>
    </source>
</evidence>
<keyword evidence="3" id="KW-1185">Reference proteome</keyword>
<dbReference type="RefSeq" id="WP_270046194.1">
    <property type="nucleotide sequence ID" value="NZ_JAPDOD010000081.1"/>
</dbReference>
<reference evidence="2" key="1">
    <citation type="submission" date="2022-10" db="EMBL/GenBank/DDBJ databases">
        <title>The WGS of Solirubrobacter ginsenosidimutans DSM 21036.</title>
        <authorList>
            <person name="Jiang Z."/>
        </authorList>
    </citation>
    <scope>NUCLEOTIDE SEQUENCE</scope>
    <source>
        <strain evidence="2">DSM 21036</strain>
    </source>
</reference>
<accession>A0A9X3N1K0</accession>
<name>A0A9X3N1K0_9ACTN</name>
<organism evidence="2 3">
    <name type="scientific">Solirubrobacter ginsenosidimutans</name>
    <dbReference type="NCBI Taxonomy" id="490573"/>
    <lineage>
        <taxon>Bacteria</taxon>
        <taxon>Bacillati</taxon>
        <taxon>Actinomycetota</taxon>
        <taxon>Thermoleophilia</taxon>
        <taxon>Solirubrobacterales</taxon>
        <taxon>Solirubrobacteraceae</taxon>
        <taxon>Solirubrobacter</taxon>
    </lineage>
</organism>
<feature type="transmembrane region" description="Helical" evidence="1">
    <location>
        <begin position="187"/>
        <end position="206"/>
    </location>
</feature>
<dbReference type="Proteomes" id="UP001149140">
    <property type="component" value="Unassembled WGS sequence"/>
</dbReference>
<keyword evidence="1" id="KW-0472">Membrane</keyword>
<evidence type="ECO:0000313" key="3">
    <source>
        <dbReference type="Proteomes" id="UP001149140"/>
    </source>
</evidence>
<gene>
    <name evidence="2" type="ORF">OM076_42165</name>
</gene>
<comment type="caution">
    <text evidence="2">The sequence shown here is derived from an EMBL/GenBank/DDBJ whole genome shotgun (WGS) entry which is preliminary data.</text>
</comment>
<keyword evidence="1" id="KW-1133">Transmembrane helix</keyword>
<evidence type="ECO:0000313" key="2">
    <source>
        <dbReference type="EMBL" id="MDA0166941.1"/>
    </source>
</evidence>